<protein>
    <submittedName>
        <fullName evidence="2">Unannotated protein</fullName>
    </submittedName>
</protein>
<gene>
    <name evidence="2" type="ORF">UFOPK2001_00320</name>
</gene>
<feature type="transmembrane region" description="Helical" evidence="1">
    <location>
        <begin position="39"/>
        <end position="61"/>
    </location>
</feature>
<keyword evidence="1" id="KW-1133">Transmembrane helix</keyword>
<feature type="transmembrane region" description="Helical" evidence="1">
    <location>
        <begin position="67"/>
        <end position="86"/>
    </location>
</feature>
<reference evidence="2" key="1">
    <citation type="submission" date="2020-05" db="EMBL/GenBank/DDBJ databases">
        <authorList>
            <person name="Chiriac C."/>
            <person name="Salcher M."/>
            <person name="Ghai R."/>
            <person name="Kavagutti S V."/>
        </authorList>
    </citation>
    <scope>NUCLEOTIDE SEQUENCE</scope>
</reference>
<dbReference type="AlphaFoldDB" id="A0A6J6ISN4"/>
<evidence type="ECO:0000313" key="2">
    <source>
        <dbReference type="EMBL" id="CAB4627662.1"/>
    </source>
</evidence>
<keyword evidence="1" id="KW-0472">Membrane</keyword>
<evidence type="ECO:0000256" key="1">
    <source>
        <dbReference type="SAM" id="Phobius"/>
    </source>
</evidence>
<organism evidence="2">
    <name type="scientific">freshwater metagenome</name>
    <dbReference type="NCBI Taxonomy" id="449393"/>
    <lineage>
        <taxon>unclassified sequences</taxon>
        <taxon>metagenomes</taxon>
        <taxon>ecological metagenomes</taxon>
    </lineage>
</organism>
<feature type="transmembrane region" description="Helical" evidence="1">
    <location>
        <begin position="98"/>
        <end position="120"/>
    </location>
</feature>
<dbReference type="EMBL" id="CAEZVN010000017">
    <property type="protein sequence ID" value="CAB4627662.1"/>
    <property type="molecule type" value="Genomic_DNA"/>
</dbReference>
<keyword evidence="1" id="KW-0812">Transmembrane</keyword>
<proteinExistence type="predicted"/>
<name>A0A6J6ISN4_9ZZZZ</name>
<sequence>MKLALDITLVIHLLAFAVIFSGVLSEVKNFKTGAKVNSGILHGSWLALLTGLIMAGLLPLAEPDEHLNSIALSIKGLAITGIFFIGYTYQKKESAPKWAVPTIGALVVIALATAVLGPIVS</sequence>
<accession>A0A6J6ISN4</accession>
<feature type="transmembrane region" description="Helical" evidence="1">
    <location>
        <begin position="6"/>
        <end position="27"/>
    </location>
</feature>